<keyword evidence="4 7" id="KW-0413">Isomerase</keyword>
<accession>A0A5F0KDD0</accession>
<dbReference type="Pfam" id="PF06134">
    <property type="entry name" value="RhaA"/>
    <property type="match status" value="1"/>
</dbReference>
<organism evidence="10 12">
    <name type="scientific">Aeromonas taiwanensis</name>
    <dbReference type="NCBI Taxonomy" id="633417"/>
    <lineage>
        <taxon>Bacteria</taxon>
        <taxon>Pseudomonadati</taxon>
        <taxon>Pseudomonadota</taxon>
        <taxon>Gammaproteobacteria</taxon>
        <taxon>Aeromonadales</taxon>
        <taxon>Aeromonadaceae</taxon>
        <taxon>Aeromonas</taxon>
    </lineage>
</organism>
<evidence type="ECO:0000256" key="2">
    <source>
        <dbReference type="ARBA" id="ARBA00022723"/>
    </source>
</evidence>
<keyword evidence="1 7" id="KW-0963">Cytoplasm</keyword>
<evidence type="ECO:0000313" key="11">
    <source>
        <dbReference type="Proteomes" id="UP000297720"/>
    </source>
</evidence>
<comment type="cofactor">
    <cofactor evidence="7">
        <name>Mn(2+)</name>
        <dbReference type="ChEBI" id="CHEBI:29035"/>
    </cofactor>
    <text evidence="7">Binds 1 Mn(2+) ion per subunit.</text>
</comment>
<evidence type="ECO:0000256" key="1">
    <source>
        <dbReference type="ARBA" id="ARBA00022490"/>
    </source>
</evidence>
<feature type="binding site" evidence="7">
    <location>
        <position position="262"/>
    </location>
    <ligand>
        <name>Mn(2+)</name>
        <dbReference type="ChEBI" id="CHEBI:29035"/>
    </ligand>
</feature>
<dbReference type="EMBL" id="QORL01000008">
    <property type="protein sequence ID" value="TFF78386.1"/>
    <property type="molecule type" value="Genomic_DNA"/>
</dbReference>
<comment type="function">
    <text evidence="7">Catalyzes the interconversion of L-rhamnose and L-rhamnulose.</text>
</comment>
<dbReference type="GO" id="GO:0019301">
    <property type="term" value="P:rhamnose catabolic process"/>
    <property type="evidence" value="ECO:0007669"/>
    <property type="project" value="UniProtKB-UniRule"/>
</dbReference>
<keyword evidence="3 7" id="KW-0464">Manganese</keyword>
<evidence type="ECO:0000256" key="3">
    <source>
        <dbReference type="ARBA" id="ARBA00023211"/>
    </source>
</evidence>
<comment type="pathway">
    <text evidence="7">Carbohydrate degradation; L-rhamnose degradation; glycerone phosphate from L-rhamnose: step 1/3.</text>
</comment>
<comment type="subcellular location">
    <subcellularLocation>
        <location evidence="7">Cytoplasm</location>
    </subcellularLocation>
</comment>
<gene>
    <name evidence="7" type="primary">rhaA</name>
    <name evidence="9" type="ORF">DRM93_05630</name>
    <name evidence="10" type="ORF">DRM94_05630</name>
</gene>
<keyword evidence="2 7" id="KW-0479">Metal-binding</keyword>
<comment type="catalytic activity">
    <reaction evidence="7">
        <text>L-rhamnopyranose = L-rhamnulose</text>
        <dbReference type="Rhea" id="RHEA:23160"/>
        <dbReference type="ChEBI" id="CHEBI:17897"/>
        <dbReference type="ChEBI" id="CHEBI:62346"/>
        <dbReference type="EC" id="5.3.1.14"/>
    </reaction>
</comment>
<dbReference type="GO" id="GO:0008740">
    <property type="term" value="F:L-rhamnose isomerase activity"/>
    <property type="evidence" value="ECO:0007669"/>
    <property type="project" value="UniProtKB-UniRule"/>
</dbReference>
<name>A0A5F0KDD0_9GAMM</name>
<dbReference type="EMBL" id="QORK01000008">
    <property type="protein sequence ID" value="TFF82446.1"/>
    <property type="molecule type" value="Genomic_DNA"/>
</dbReference>
<dbReference type="GO" id="GO:0030145">
    <property type="term" value="F:manganese ion binding"/>
    <property type="evidence" value="ECO:0007669"/>
    <property type="project" value="UniProtKB-UniRule"/>
</dbReference>
<dbReference type="PANTHER" id="PTHR30268:SF0">
    <property type="entry name" value="L-RHAMNOSE ISOMERASE"/>
    <property type="match status" value="1"/>
</dbReference>
<dbReference type="SUPFAM" id="SSF51658">
    <property type="entry name" value="Xylose isomerase-like"/>
    <property type="match status" value="1"/>
</dbReference>
<reference evidence="10 12" key="1">
    <citation type="submission" date="2018-06" db="EMBL/GenBank/DDBJ databases">
        <title>Occurrence of a novel blaKPC-2- and qnrS2- harbouring IncP6 plasmid from Aeromonas taiwanensis isolates recovered from the river sediments.</title>
        <authorList>
            <person name="Zheng B."/>
            <person name="Yu X."/>
            <person name="Xiao Y."/>
        </authorList>
    </citation>
    <scope>NUCLEOTIDE SEQUENCE [LARGE SCALE GENOMIC DNA]</scope>
    <source>
        <strain evidence="9 11">1713</strain>
        <strain evidence="10 12">198</strain>
    </source>
</reference>
<dbReference type="EC" id="5.3.1.14" evidence="7 8"/>
<evidence type="ECO:0000313" key="12">
    <source>
        <dbReference type="Proteomes" id="UP000297914"/>
    </source>
</evidence>
<dbReference type="Proteomes" id="UP000297914">
    <property type="component" value="Unassembled WGS sequence"/>
</dbReference>
<evidence type="ECO:0000313" key="9">
    <source>
        <dbReference type="EMBL" id="TFF78386.1"/>
    </source>
</evidence>
<dbReference type="GO" id="GO:0005737">
    <property type="term" value="C:cytoplasm"/>
    <property type="evidence" value="ECO:0007669"/>
    <property type="project" value="UniProtKB-SubCell"/>
</dbReference>
<dbReference type="AlphaFoldDB" id="A0A5F0KDD0"/>
<sequence>MNPNIETAFALARQQFAALGVDVDQALATLATIPVSMHCWQGDDVQGFEAGAGALTGGIQATGNYPGKARSAPELRRDLELAMSLIPGAKRLNLHAIYLESETPVGRDQIEPRHFAHWVAWAKKQNIGLDFNPSCFSHPLSADGMTLAHPDAKVRQFWIDHCKASRRISAYFGQELGTASVMNIWIPDGMKDLPADRLGPRQRLLAALDEVLAEKFDEAHHIDAVESKLFGIGAESYTVGSNEFYMGYASSRDIALCLDAGHFHPTEVISDKISAVSLFVRHLLMHVSRPVRWDSDHVVLLDDETQAIANEIVRNDLLERVHIGLDFFDASINRIAAWVIGTRNMKKALLRALLEPIASLRQAEQQGDYATRLGLMEETRSLPWQAVWDYACAQEGVPVGTEWLKVVKEYEEQVLLPRG</sequence>
<protein>
    <recommendedName>
        <fullName evidence="7 8">L-rhamnose isomerase</fullName>
        <ecNumber evidence="7 8">5.3.1.14</ecNumber>
    </recommendedName>
</protein>
<dbReference type="InterPro" id="IPR009308">
    <property type="entry name" value="Rhamnose_isomerase"/>
</dbReference>
<evidence type="ECO:0000256" key="8">
    <source>
        <dbReference type="NCBIfam" id="TIGR01748"/>
    </source>
</evidence>
<evidence type="ECO:0000256" key="7">
    <source>
        <dbReference type="HAMAP-Rule" id="MF_00541"/>
    </source>
</evidence>
<evidence type="ECO:0000256" key="5">
    <source>
        <dbReference type="ARBA" id="ARBA00023308"/>
    </source>
</evidence>
<dbReference type="OrthoDB" id="9766697at2"/>
<dbReference type="InterPro" id="IPR036237">
    <property type="entry name" value="Xyl_isomerase-like_sf"/>
</dbReference>
<evidence type="ECO:0000313" key="10">
    <source>
        <dbReference type="EMBL" id="TFF82446.1"/>
    </source>
</evidence>
<feature type="binding site" evidence="7">
    <location>
        <position position="296"/>
    </location>
    <ligand>
        <name>Mn(2+)</name>
        <dbReference type="ChEBI" id="CHEBI:29035"/>
    </ligand>
</feature>
<dbReference type="UniPathway" id="UPA00541">
    <property type="reaction ID" value="UER00601"/>
</dbReference>
<evidence type="ECO:0000256" key="4">
    <source>
        <dbReference type="ARBA" id="ARBA00023235"/>
    </source>
</evidence>
<proteinExistence type="inferred from homology"/>
<feature type="binding site" evidence="7">
    <location>
        <position position="294"/>
    </location>
    <ligand>
        <name>Mn(2+)</name>
        <dbReference type="ChEBI" id="CHEBI:29035"/>
    </ligand>
</feature>
<dbReference type="Gene3D" id="3.20.20.150">
    <property type="entry name" value="Divalent-metal-dependent TIM barrel enzymes"/>
    <property type="match status" value="1"/>
</dbReference>
<keyword evidence="11" id="KW-1185">Reference proteome</keyword>
<dbReference type="InterPro" id="IPR050337">
    <property type="entry name" value="L-rhamnose_isomerase"/>
</dbReference>
<dbReference type="HAMAP" id="MF_00541">
    <property type="entry name" value="RhaA"/>
    <property type="match status" value="1"/>
</dbReference>
<dbReference type="GO" id="GO:0019324">
    <property type="term" value="P:L-lyxose metabolic process"/>
    <property type="evidence" value="ECO:0007669"/>
    <property type="project" value="TreeGrafter"/>
</dbReference>
<comment type="caution">
    <text evidence="10">The sequence shown here is derived from an EMBL/GenBank/DDBJ whole genome shotgun (WGS) entry which is preliminary data.</text>
</comment>
<evidence type="ECO:0000256" key="6">
    <source>
        <dbReference type="ARBA" id="ARBA00061402"/>
    </source>
</evidence>
<dbReference type="NCBIfam" id="TIGR01748">
    <property type="entry name" value="rhaA"/>
    <property type="match status" value="1"/>
</dbReference>
<dbReference type="Proteomes" id="UP000297720">
    <property type="component" value="Unassembled WGS sequence"/>
</dbReference>
<dbReference type="RefSeq" id="WP_134695083.1">
    <property type="nucleotide sequence ID" value="NZ_QORJ01000009.1"/>
</dbReference>
<dbReference type="NCBIfam" id="NF002203">
    <property type="entry name" value="PRK01076.1"/>
    <property type="match status" value="1"/>
</dbReference>
<dbReference type="FunFam" id="3.20.20.150:FF:000006">
    <property type="entry name" value="L-rhamnose isomerase"/>
    <property type="match status" value="1"/>
</dbReference>
<dbReference type="PANTHER" id="PTHR30268">
    <property type="entry name" value="L-RHAMNOSE ISOMERASE"/>
    <property type="match status" value="1"/>
</dbReference>
<keyword evidence="5 7" id="KW-0684">Rhamnose metabolism</keyword>
<comment type="similarity">
    <text evidence="6 7">Belongs to the rhamnose isomerase family.</text>
</comment>